<protein>
    <submittedName>
        <fullName evidence="2">TRAP transporter, 4TM/12TM fusion protein</fullName>
    </submittedName>
</protein>
<reference evidence="2 3" key="1">
    <citation type="journal article" date="2014" name="PLoS Genet.">
        <title>Phylogenetically driven sequencing of extremely halophilic archaea reveals strategies for static and dynamic osmo-response.</title>
        <authorList>
            <person name="Becker E.A."/>
            <person name="Seitzer P.M."/>
            <person name="Tritt A."/>
            <person name="Larsen D."/>
            <person name="Krusor M."/>
            <person name="Yao A.I."/>
            <person name="Wu D."/>
            <person name="Madern D."/>
            <person name="Eisen J.A."/>
            <person name="Darling A.E."/>
            <person name="Facciotti M.T."/>
        </authorList>
    </citation>
    <scope>NUCLEOTIDE SEQUENCE [LARGE SCALE GENOMIC DNA]</scope>
    <source>
        <strain evidence="2 3">JCM 10879</strain>
    </source>
</reference>
<dbReference type="EMBL" id="AOMA01000124">
    <property type="protein sequence ID" value="EMA35385.1"/>
    <property type="molecule type" value="Genomic_DNA"/>
</dbReference>
<keyword evidence="3" id="KW-1185">Reference proteome</keyword>
<sequence length="74" mass="8042">MDAFTIICGLNYPFELGRQYRVPIRFGLFWLGAFVMVYPGQTVQITGAAVFTLIFLTEEVVTKGSHSPLGAGAG</sequence>
<keyword evidence="1" id="KW-0812">Transmembrane</keyword>
<dbReference type="Proteomes" id="UP000011607">
    <property type="component" value="Unassembled WGS sequence"/>
</dbReference>
<evidence type="ECO:0000313" key="2">
    <source>
        <dbReference type="EMBL" id="EMA35385.1"/>
    </source>
</evidence>
<evidence type="ECO:0000256" key="1">
    <source>
        <dbReference type="SAM" id="Phobius"/>
    </source>
</evidence>
<feature type="transmembrane region" description="Helical" evidence="1">
    <location>
        <begin position="28"/>
        <end position="56"/>
    </location>
</feature>
<dbReference type="AlphaFoldDB" id="M0LTF1"/>
<accession>M0LTF1</accession>
<dbReference type="eggNOG" id="arCOG01906">
    <property type="taxonomic scope" value="Archaea"/>
</dbReference>
<keyword evidence="1" id="KW-1133">Transmembrane helix</keyword>
<dbReference type="RefSeq" id="WP_006673376.1">
    <property type="nucleotide sequence ID" value="NZ_AOMA01000124.1"/>
</dbReference>
<organism evidence="2 3">
    <name type="scientific">Halobiforma nitratireducens JCM 10879</name>
    <dbReference type="NCBI Taxonomy" id="1227454"/>
    <lineage>
        <taxon>Archaea</taxon>
        <taxon>Methanobacteriati</taxon>
        <taxon>Methanobacteriota</taxon>
        <taxon>Stenosarchaea group</taxon>
        <taxon>Halobacteria</taxon>
        <taxon>Halobacteriales</taxon>
        <taxon>Natrialbaceae</taxon>
        <taxon>Halobiforma</taxon>
    </lineage>
</organism>
<gene>
    <name evidence="2" type="ORF">C446_12349</name>
</gene>
<dbReference type="STRING" id="1227454.C446_12349"/>
<dbReference type="OrthoDB" id="371890at2157"/>
<comment type="caution">
    <text evidence="2">The sequence shown here is derived from an EMBL/GenBank/DDBJ whole genome shotgun (WGS) entry which is preliminary data.</text>
</comment>
<proteinExistence type="predicted"/>
<keyword evidence="1" id="KW-0472">Membrane</keyword>
<evidence type="ECO:0000313" key="3">
    <source>
        <dbReference type="Proteomes" id="UP000011607"/>
    </source>
</evidence>
<name>M0LTF1_9EURY</name>